<evidence type="ECO:0000256" key="1">
    <source>
        <dbReference type="ARBA" id="ARBA00004442"/>
    </source>
</evidence>
<keyword evidence="7" id="KW-0998">Cell outer membrane</keyword>
<evidence type="ECO:0000313" key="9">
    <source>
        <dbReference type="EMBL" id="TWJ00009.1"/>
    </source>
</evidence>
<dbReference type="RefSeq" id="WP_144912811.1">
    <property type="nucleotide sequence ID" value="NZ_VLLI01000006.1"/>
</dbReference>
<reference evidence="9 10" key="1">
    <citation type="submission" date="2019-07" db="EMBL/GenBank/DDBJ databases">
        <title>Genomic Encyclopedia of Archaeal and Bacterial Type Strains, Phase II (KMG-II): from individual species to whole genera.</title>
        <authorList>
            <person name="Goeker M."/>
        </authorList>
    </citation>
    <scope>NUCLEOTIDE SEQUENCE [LARGE SCALE GENOMIC DNA]</scope>
    <source>
        <strain evidence="9 10">ATCC BAA-1854</strain>
    </source>
</reference>
<evidence type="ECO:0000256" key="3">
    <source>
        <dbReference type="ARBA" id="ARBA00022448"/>
    </source>
</evidence>
<dbReference type="OrthoDB" id="9811587at2"/>
<keyword evidence="6" id="KW-0472">Membrane</keyword>
<evidence type="ECO:0000256" key="7">
    <source>
        <dbReference type="ARBA" id="ARBA00023237"/>
    </source>
</evidence>
<evidence type="ECO:0000313" key="10">
    <source>
        <dbReference type="Proteomes" id="UP000317010"/>
    </source>
</evidence>
<feature type="signal peptide" evidence="8">
    <location>
        <begin position="1"/>
        <end position="28"/>
    </location>
</feature>
<dbReference type="PANTHER" id="PTHR30026:SF20">
    <property type="entry name" value="OUTER MEMBRANE PROTEIN TOLC"/>
    <property type="match status" value="1"/>
</dbReference>
<evidence type="ECO:0000256" key="2">
    <source>
        <dbReference type="ARBA" id="ARBA00007613"/>
    </source>
</evidence>
<dbReference type="GO" id="GO:0015562">
    <property type="term" value="F:efflux transmembrane transporter activity"/>
    <property type="evidence" value="ECO:0007669"/>
    <property type="project" value="InterPro"/>
</dbReference>
<dbReference type="EMBL" id="VLLI01000006">
    <property type="protein sequence ID" value="TWJ00009.1"/>
    <property type="molecule type" value="Genomic_DNA"/>
</dbReference>
<keyword evidence="8" id="KW-0732">Signal</keyword>
<keyword evidence="3" id="KW-0813">Transport</keyword>
<dbReference type="GO" id="GO:0009279">
    <property type="term" value="C:cell outer membrane"/>
    <property type="evidence" value="ECO:0007669"/>
    <property type="project" value="UniProtKB-SubCell"/>
</dbReference>
<comment type="similarity">
    <text evidence="2">Belongs to the outer membrane factor (OMF) (TC 1.B.17) family.</text>
</comment>
<dbReference type="PANTHER" id="PTHR30026">
    <property type="entry name" value="OUTER MEMBRANE PROTEIN TOLC"/>
    <property type="match status" value="1"/>
</dbReference>
<name>A0A562U384_9SPHI</name>
<dbReference type="Proteomes" id="UP000317010">
    <property type="component" value="Unassembled WGS sequence"/>
</dbReference>
<keyword evidence="10" id="KW-1185">Reference proteome</keyword>
<dbReference type="GO" id="GO:1990281">
    <property type="term" value="C:efflux pump complex"/>
    <property type="evidence" value="ECO:0007669"/>
    <property type="project" value="TreeGrafter"/>
</dbReference>
<proteinExistence type="inferred from homology"/>
<accession>A0A562U384</accession>
<dbReference type="Gene3D" id="1.20.1600.10">
    <property type="entry name" value="Outer membrane efflux proteins (OEP)"/>
    <property type="match status" value="1"/>
</dbReference>
<keyword evidence="4" id="KW-1134">Transmembrane beta strand</keyword>
<evidence type="ECO:0000256" key="8">
    <source>
        <dbReference type="SAM" id="SignalP"/>
    </source>
</evidence>
<evidence type="ECO:0000256" key="6">
    <source>
        <dbReference type="ARBA" id="ARBA00023136"/>
    </source>
</evidence>
<dbReference type="GO" id="GO:0015288">
    <property type="term" value="F:porin activity"/>
    <property type="evidence" value="ECO:0007669"/>
    <property type="project" value="TreeGrafter"/>
</dbReference>
<gene>
    <name evidence="9" type="ORF">JN11_02424</name>
</gene>
<dbReference type="InterPro" id="IPR003423">
    <property type="entry name" value="OMP_efflux"/>
</dbReference>
<organism evidence="9 10">
    <name type="scientific">Mucilaginibacter frigoritolerans</name>
    <dbReference type="NCBI Taxonomy" id="652788"/>
    <lineage>
        <taxon>Bacteria</taxon>
        <taxon>Pseudomonadati</taxon>
        <taxon>Bacteroidota</taxon>
        <taxon>Sphingobacteriia</taxon>
        <taxon>Sphingobacteriales</taxon>
        <taxon>Sphingobacteriaceae</taxon>
        <taxon>Mucilaginibacter</taxon>
    </lineage>
</organism>
<evidence type="ECO:0000256" key="4">
    <source>
        <dbReference type="ARBA" id="ARBA00022452"/>
    </source>
</evidence>
<feature type="chain" id="PRO_5022224386" evidence="8">
    <location>
        <begin position="29"/>
        <end position="487"/>
    </location>
</feature>
<evidence type="ECO:0000256" key="5">
    <source>
        <dbReference type="ARBA" id="ARBA00022692"/>
    </source>
</evidence>
<dbReference type="Pfam" id="PF02321">
    <property type="entry name" value="OEP"/>
    <property type="match status" value="2"/>
</dbReference>
<sequence>MTKNTTIITRVSALSMLCLALLSFTAKAQQEISLQKAIDLTLQNNLTIKQAQLTEALADEDYKQAKYNQLPSLSANPSAGYNFGRTPVAGQYVYANQSNFSVTSTATLQVILYQGGQLRNQILQNRLALDVDKTSTAKVKNDLLLNVVTDYLTILTDQDLVIAAKQQIDLAKITLDRTQKNFDAGNQTRADVAQAEAQLSTAELNLTNAQNQVDLAVLILKQYMEMNPATPITVVKPDISKLTDVKTIYDANEVIKTAFTVNPDIKLAELQQQTYAQAVKIARGNYFPVLSFFGNLQSSYSSVVNAYGTRIIGETAPALQTIGVVKGTGDIVQTVAPVQNPIYSPNYPFLSQFGDNFNQSFGLSLQIPIFNHYSARTSVRKAKLNYQNAQLTTELAKNTLSKTIIQAVLDLQSAEKSYHSSVQTYNSNKEALNITKQRYDAGLVNTLDYNTALTNYNKSQNDMIEAQYQMIFRSKVIDYYLGNQIVL</sequence>
<comment type="caution">
    <text evidence="9">The sequence shown here is derived from an EMBL/GenBank/DDBJ whole genome shotgun (WGS) entry which is preliminary data.</text>
</comment>
<comment type="subcellular location">
    <subcellularLocation>
        <location evidence="1">Cell outer membrane</location>
    </subcellularLocation>
</comment>
<keyword evidence="5" id="KW-0812">Transmembrane</keyword>
<dbReference type="AlphaFoldDB" id="A0A562U384"/>
<dbReference type="SUPFAM" id="SSF56954">
    <property type="entry name" value="Outer membrane efflux proteins (OEP)"/>
    <property type="match status" value="1"/>
</dbReference>
<protein>
    <submittedName>
        <fullName evidence="9">Outer membrane protein</fullName>
    </submittedName>
</protein>
<dbReference type="InterPro" id="IPR051906">
    <property type="entry name" value="TolC-like"/>
</dbReference>